<keyword evidence="2" id="KW-1185">Reference proteome</keyword>
<dbReference type="Proteomes" id="UP001236404">
    <property type="component" value="Unassembled WGS sequence"/>
</dbReference>
<evidence type="ECO:0008006" key="3">
    <source>
        <dbReference type="Google" id="ProtNLM"/>
    </source>
</evidence>
<evidence type="ECO:0000313" key="1">
    <source>
        <dbReference type="EMBL" id="MDM7891304.1"/>
    </source>
</evidence>
<gene>
    <name evidence="1" type="ORF">QUG93_06385</name>
</gene>
<organism evidence="1 2">
    <name type="scientific">Curtobacterium caseinilyticum</name>
    <dbReference type="NCBI Taxonomy" id="3055137"/>
    <lineage>
        <taxon>Bacteria</taxon>
        <taxon>Bacillati</taxon>
        <taxon>Actinomycetota</taxon>
        <taxon>Actinomycetes</taxon>
        <taxon>Micrococcales</taxon>
        <taxon>Microbacteriaceae</taxon>
        <taxon>Curtobacterium</taxon>
    </lineage>
</organism>
<dbReference type="EMBL" id="JAUCMN010000003">
    <property type="protein sequence ID" value="MDM7891304.1"/>
    <property type="molecule type" value="Genomic_DNA"/>
</dbReference>
<name>A0ABT7TPM2_9MICO</name>
<evidence type="ECO:0000313" key="2">
    <source>
        <dbReference type="Proteomes" id="UP001236404"/>
    </source>
</evidence>
<dbReference type="RefSeq" id="WP_289473076.1">
    <property type="nucleotide sequence ID" value="NZ_JAUCMN010000003.1"/>
</dbReference>
<proteinExistence type="predicted"/>
<protein>
    <recommendedName>
        <fullName evidence="3">Secreted protein</fullName>
    </recommendedName>
</protein>
<comment type="caution">
    <text evidence="1">The sequence shown here is derived from an EMBL/GenBank/DDBJ whole genome shotgun (WGS) entry which is preliminary data.</text>
</comment>
<sequence>MDRGRAVVGASTIGALLLAAGLVIELVPAPGLTTDITAATACAHLGEEPSTVSAWFLTQFDNDTDHGIRVLSVRPGAVEGVRLEDFAIAPHPTTTDPGLVATDDGARPPEYGPAVPVDAGFTVPAHSTLNVVGHVVSGTGDGTGQVRDIVVTAEDRLGRLQSVTQHAAFGLGPGSDGSVMTFNCDGT</sequence>
<reference evidence="1 2" key="1">
    <citation type="submission" date="2023-06" db="EMBL/GenBank/DDBJ databases">
        <authorList>
            <person name="Feng G."/>
            <person name="Li J."/>
            <person name="Zhu H."/>
        </authorList>
    </citation>
    <scope>NUCLEOTIDE SEQUENCE [LARGE SCALE GENOMIC DNA]</scope>
    <source>
        <strain evidence="1 2">RHCKG28</strain>
    </source>
</reference>
<accession>A0ABT7TPM2</accession>